<evidence type="ECO:0000313" key="2">
    <source>
        <dbReference type="Proteomes" id="UP000623776"/>
    </source>
</evidence>
<keyword evidence="2" id="KW-1185">Reference proteome</keyword>
<organism evidence="1 2">
    <name type="scientific">Vreelandella hamiltonii</name>
    <dbReference type="NCBI Taxonomy" id="502829"/>
    <lineage>
        <taxon>Bacteria</taxon>
        <taxon>Pseudomonadati</taxon>
        <taxon>Pseudomonadota</taxon>
        <taxon>Gammaproteobacteria</taxon>
        <taxon>Oceanospirillales</taxon>
        <taxon>Halomonadaceae</taxon>
        <taxon>Vreelandella</taxon>
    </lineage>
</organism>
<accession>A0A8H9I863</accession>
<proteinExistence type="predicted"/>
<name>A0A8H9I863_9GAMM</name>
<gene>
    <name evidence="1" type="ORF">GCM10007157_34670</name>
</gene>
<dbReference type="Pfam" id="PF06097">
    <property type="entry name" value="DUF945"/>
    <property type="match status" value="2"/>
</dbReference>
<evidence type="ECO:0000313" key="1">
    <source>
        <dbReference type="EMBL" id="GGW41189.1"/>
    </source>
</evidence>
<evidence type="ECO:0008006" key="3">
    <source>
        <dbReference type="Google" id="ProtNLM"/>
    </source>
</evidence>
<dbReference type="Proteomes" id="UP000623776">
    <property type="component" value="Unassembled WGS sequence"/>
</dbReference>
<dbReference type="AlphaFoldDB" id="A0A8H9I863"/>
<dbReference type="EMBL" id="BMXN01000037">
    <property type="protein sequence ID" value="GGW41189.1"/>
    <property type="molecule type" value="Genomic_DNA"/>
</dbReference>
<protein>
    <recommendedName>
        <fullName evidence="3">DUF945 domain-containing protein</fullName>
    </recommendedName>
</protein>
<dbReference type="InterPro" id="IPR010352">
    <property type="entry name" value="DUF945"/>
</dbReference>
<reference evidence="2" key="1">
    <citation type="journal article" date="2019" name="Int. J. Syst. Evol. Microbiol.">
        <title>The Global Catalogue of Microorganisms (GCM) 10K type strain sequencing project: providing services to taxonomists for standard genome sequencing and annotation.</title>
        <authorList>
            <consortium name="The Broad Institute Genomics Platform"/>
            <consortium name="The Broad Institute Genome Sequencing Center for Infectious Disease"/>
            <person name="Wu L."/>
            <person name="Ma J."/>
        </authorList>
    </citation>
    <scope>NUCLEOTIDE SEQUENCE [LARGE SCALE GENOMIC DNA]</scope>
    <source>
        <strain evidence="2">KCTC 22154</strain>
    </source>
</reference>
<sequence length="435" mass="47154">MALSTKGWVATAAGVVVVGAGGYVAAQAMVGNQVEQALVDSFAELDRSVSYEVHDVQIDKGLFDTRATATVAMRGFEDATADVNLFVKHGALSADITGELVPNQALVQGIIDIDLKATRSAIAGQLSAAKLDGVALDVLIDQLVVGLDRGADGHWHLDTRAQEITYHGDNETVRMATPRLILNTRHHEGEPVLLQSLDIPRTEIFVEGVRVYLEGMESESESRGETIVHQSGHFRIAEMGVDDTSFGSLAFEVSADNWDLEALQAFQEAYAPLMAMHLDAEEHGVPVDAEQERVLMAEALESSYAMLVASPTMAIDPLQAHIVLPDLGIDFKPRLTTHMAFDGQDLAKGALYGAFWPVGQPLPEGLMSEEQMMSPFEAQEYLSRRLSLALTVTTPPDLVLGFIPMPFAAMLDSEAEEQEVLWQEGSLMINGQPIM</sequence>
<dbReference type="RefSeq" id="WP_189464256.1">
    <property type="nucleotide sequence ID" value="NZ_BMXN01000037.1"/>
</dbReference>
<comment type="caution">
    <text evidence="1">The sequence shown here is derived from an EMBL/GenBank/DDBJ whole genome shotgun (WGS) entry which is preliminary data.</text>
</comment>